<gene>
    <name evidence="2" type="ORF">MWN34_07065</name>
</gene>
<dbReference type="EMBL" id="JALKCH010000004">
    <property type="protein sequence ID" value="MCK0196673.1"/>
    <property type="molecule type" value="Genomic_DNA"/>
</dbReference>
<keyword evidence="3" id="KW-1185">Reference proteome</keyword>
<organism evidence="2 3">
    <name type="scientific">Ancylobacter crimeensis</name>
    <dbReference type="NCBI Taxonomy" id="2579147"/>
    <lineage>
        <taxon>Bacteria</taxon>
        <taxon>Pseudomonadati</taxon>
        <taxon>Pseudomonadota</taxon>
        <taxon>Alphaproteobacteria</taxon>
        <taxon>Hyphomicrobiales</taxon>
        <taxon>Xanthobacteraceae</taxon>
        <taxon>Ancylobacter</taxon>
    </lineage>
</organism>
<feature type="compositionally biased region" description="Low complexity" evidence="1">
    <location>
        <begin position="58"/>
        <end position="71"/>
    </location>
</feature>
<evidence type="ECO:0000313" key="3">
    <source>
        <dbReference type="Proteomes" id="UP001203284"/>
    </source>
</evidence>
<name>A0ABT0D9P9_9HYPH</name>
<evidence type="ECO:0000256" key="1">
    <source>
        <dbReference type="SAM" id="MobiDB-lite"/>
    </source>
</evidence>
<dbReference type="Proteomes" id="UP001203284">
    <property type="component" value="Unassembled WGS sequence"/>
</dbReference>
<proteinExistence type="predicted"/>
<sequence>MQHSELPALLVLACITTTGAVHPARAQAPFDPWTGITIPDPVPDPSGGADSASPYEQAVENANAAAMADAAGDPPDLTVTVSPPPPDEQGSASAEGGHEAAPEPAAPGTVWATLGGGSVPKVNYIGATPIQRLLQSRAKKKASASRDTIPTEFDYRHGAASVSLNTSMSATAPVSGFSSATASSGNGEVKGRIDYALDNLVIYGSGNVGASASTGVSLYDGTAVGTTYKMPLAISPGDTFGMTAELANQSNVTTSMEVRGPLGPFERFLSVEHVRTIGTTGTETVKAGLLGKF</sequence>
<evidence type="ECO:0008006" key="4">
    <source>
        <dbReference type="Google" id="ProtNLM"/>
    </source>
</evidence>
<feature type="region of interest" description="Disordered" evidence="1">
    <location>
        <begin position="30"/>
        <end position="112"/>
    </location>
</feature>
<dbReference type="RefSeq" id="WP_247027992.1">
    <property type="nucleotide sequence ID" value="NZ_JALKCH010000004.1"/>
</dbReference>
<comment type="caution">
    <text evidence="2">The sequence shown here is derived from an EMBL/GenBank/DDBJ whole genome shotgun (WGS) entry which is preliminary data.</text>
</comment>
<reference evidence="2 3" key="1">
    <citation type="submission" date="2022-04" db="EMBL/GenBank/DDBJ databases">
        <authorList>
            <person name="Grouzdev D.S."/>
            <person name="Pantiukh K.S."/>
            <person name="Krutkina M.S."/>
        </authorList>
    </citation>
    <scope>NUCLEOTIDE SEQUENCE [LARGE SCALE GENOMIC DNA]</scope>
    <source>
        <strain evidence="2 3">6x-1</strain>
    </source>
</reference>
<evidence type="ECO:0000313" key="2">
    <source>
        <dbReference type="EMBL" id="MCK0196673.1"/>
    </source>
</evidence>
<protein>
    <recommendedName>
        <fullName evidence="4">Porin family protein</fullName>
    </recommendedName>
</protein>
<accession>A0ABT0D9P9</accession>